<name>A0A6S6QWC1_9FIRM</name>
<organism evidence="1 2">
    <name type="scientific">Anaerocolumna cellulosilytica</name>
    <dbReference type="NCBI Taxonomy" id="433286"/>
    <lineage>
        <taxon>Bacteria</taxon>
        <taxon>Bacillati</taxon>
        <taxon>Bacillota</taxon>
        <taxon>Clostridia</taxon>
        <taxon>Lachnospirales</taxon>
        <taxon>Lachnospiraceae</taxon>
        <taxon>Anaerocolumna</taxon>
    </lineage>
</organism>
<dbReference type="Gene3D" id="2.160.20.80">
    <property type="entry name" value="E3 ubiquitin-protein ligase SopA"/>
    <property type="match status" value="1"/>
</dbReference>
<dbReference type="PANTHER" id="PTHR14136">
    <property type="entry name" value="BTB_POZ DOMAIN-CONTAINING PROTEIN KCTD9"/>
    <property type="match status" value="1"/>
</dbReference>
<gene>
    <name evidence="1" type="ORF">acsn021_30920</name>
</gene>
<accession>A0A6S6QWC1</accession>
<sequence length="379" mass="43555">MNRAEALEHFEEHIAGEACEIAAKEFHCRFLQKRELYLDKLQEGFRQIIAYLKDTKDNTPIGYIHFSYLRAHVLDGTYQWYVEAQDEKGVFDKKERAVTLNMAEFFEPLETLVDILNKKLPDYAGKLTQSDVENIKLREFGRYIGYFYIGGLKAFQKIRQQEVYRELHKTPLFRITLGERKDKCIILHIAFPEPMAEEEALTKLCAAPEENGMSTEELTFRDFSGFHFQELRLVFKNTAFTSYQKVRMEEEEALFCNFIGCDFSGAVIKNSYLNACTFQDTDFEQAVITDTVLAANHFAVTEYETGKKIAAGVYPVSFRGAVLTNVNLTGSDLRHCDFTGVTFKNVDFTDANVTSAVFDKDIVFQLNLTKEQLDSICVK</sequence>
<protein>
    <submittedName>
        <fullName evidence="1">Uncharacterized protein</fullName>
    </submittedName>
</protein>
<dbReference type="InterPro" id="IPR001646">
    <property type="entry name" value="5peptide_repeat"/>
</dbReference>
<dbReference type="Pfam" id="PF00805">
    <property type="entry name" value="Pentapeptide"/>
    <property type="match status" value="2"/>
</dbReference>
<keyword evidence="2" id="KW-1185">Reference proteome</keyword>
<reference evidence="1 2" key="1">
    <citation type="journal article" date="2016" name="Int. J. Syst. Evol. Microbiol.">
        <title>Descriptions of Anaerotaenia torta gen. nov., sp. nov. and Anaerocolumna cellulosilytica gen. nov., sp. nov. isolated from a methanogenic reactor of cattle waste.</title>
        <authorList>
            <person name="Uek A."/>
            <person name="Ohtaki Y."/>
            <person name="Kaku N."/>
            <person name="Ueki K."/>
        </authorList>
    </citation>
    <scope>NUCLEOTIDE SEQUENCE [LARGE SCALE GENOMIC DNA]</scope>
    <source>
        <strain evidence="1 2">SN021</strain>
    </source>
</reference>
<dbReference type="EMBL" id="AP023367">
    <property type="protein sequence ID" value="BCJ95523.1"/>
    <property type="molecule type" value="Genomic_DNA"/>
</dbReference>
<evidence type="ECO:0000313" key="1">
    <source>
        <dbReference type="EMBL" id="BCJ95523.1"/>
    </source>
</evidence>
<dbReference type="InterPro" id="IPR051082">
    <property type="entry name" value="Pentapeptide-BTB/POZ_domain"/>
</dbReference>
<dbReference type="RefSeq" id="WP_184095850.1">
    <property type="nucleotide sequence ID" value="NZ_AP023367.1"/>
</dbReference>
<dbReference type="SUPFAM" id="SSF141571">
    <property type="entry name" value="Pentapeptide repeat-like"/>
    <property type="match status" value="1"/>
</dbReference>
<dbReference type="PANTHER" id="PTHR14136:SF17">
    <property type="entry name" value="BTB_POZ DOMAIN-CONTAINING PROTEIN KCTD9"/>
    <property type="match status" value="1"/>
</dbReference>
<proteinExistence type="predicted"/>
<dbReference type="Proteomes" id="UP000515561">
    <property type="component" value="Chromosome"/>
</dbReference>
<dbReference type="AlphaFoldDB" id="A0A6S6QWC1"/>
<evidence type="ECO:0000313" key="2">
    <source>
        <dbReference type="Proteomes" id="UP000515561"/>
    </source>
</evidence>
<dbReference type="KEGG" id="acel:acsn021_30920"/>